<evidence type="ECO:0000313" key="6">
    <source>
        <dbReference type="EMBL" id="TDY03650.1"/>
    </source>
</evidence>
<keyword evidence="4" id="KW-0804">Transcription</keyword>
<evidence type="ECO:0000259" key="5">
    <source>
        <dbReference type="PROSITE" id="PS50931"/>
    </source>
</evidence>
<evidence type="ECO:0000313" key="7">
    <source>
        <dbReference type="Proteomes" id="UP000294914"/>
    </source>
</evidence>
<evidence type="ECO:0000256" key="1">
    <source>
        <dbReference type="ARBA" id="ARBA00009437"/>
    </source>
</evidence>
<dbReference type="RefSeq" id="WP_208321231.1">
    <property type="nucleotide sequence ID" value="NZ_SOQX01000001.1"/>
</dbReference>
<proteinExistence type="inferred from homology"/>
<dbReference type="SUPFAM" id="SSF46785">
    <property type="entry name" value="Winged helix' DNA-binding domain"/>
    <property type="match status" value="1"/>
</dbReference>
<organism evidence="6 7">
    <name type="scientific">Thiohalophilus thiocyanatoxydans</name>
    <dbReference type="NCBI Taxonomy" id="381308"/>
    <lineage>
        <taxon>Bacteria</taxon>
        <taxon>Pseudomonadati</taxon>
        <taxon>Pseudomonadota</taxon>
        <taxon>Gammaproteobacteria</taxon>
        <taxon>Thiohalomonadales</taxon>
        <taxon>Thiohalophilaceae</taxon>
        <taxon>Thiohalophilus</taxon>
    </lineage>
</organism>
<dbReference type="Pfam" id="PF03466">
    <property type="entry name" value="LysR_substrate"/>
    <property type="match status" value="1"/>
</dbReference>
<comment type="similarity">
    <text evidence="1">Belongs to the LysR transcriptional regulatory family.</text>
</comment>
<accession>A0A4R8IVX7</accession>
<gene>
    <name evidence="6" type="ORF">EDC23_0019</name>
</gene>
<dbReference type="SUPFAM" id="SSF53850">
    <property type="entry name" value="Periplasmic binding protein-like II"/>
    <property type="match status" value="1"/>
</dbReference>
<dbReference type="PANTHER" id="PTHR30419">
    <property type="entry name" value="HTH-TYPE TRANSCRIPTIONAL REGULATOR YBHD"/>
    <property type="match status" value="1"/>
</dbReference>
<reference evidence="6 7" key="1">
    <citation type="submission" date="2019-03" db="EMBL/GenBank/DDBJ databases">
        <title>Genomic Encyclopedia of Type Strains, Phase IV (KMG-IV): sequencing the most valuable type-strain genomes for metagenomic binning, comparative biology and taxonomic classification.</title>
        <authorList>
            <person name="Goeker M."/>
        </authorList>
    </citation>
    <scope>NUCLEOTIDE SEQUENCE [LARGE SCALE GENOMIC DNA]</scope>
    <source>
        <strain evidence="6 7">DSM 16326</strain>
    </source>
</reference>
<feature type="domain" description="HTH lysR-type" evidence="5">
    <location>
        <begin position="9"/>
        <end position="63"/>
    </location>
</feature>
<dbReference type="InterPro" id="IPR000847">
    <property type="entry name" value="LysR_HTH_N"/>
</dbReference>
<dbReference type="Pfam" id="PF00126">
    <property type="entry name" value="HTH_1"/>
    <property type="match status" value="1"/>
</dbReference>
<dbReference type="GO" id="GO:0003700">
    <property type="term" value="F:DNA-binding transcription factor activity"/>
    <property type="evidence" value="ECO:0007669"/>
    <property type="project" value="InterPro"/>
</dbReference>
<keyword evidence="2" id="KW-0805">Transcription regulation</keyword>
<dbReference type="PROSITE" id="PS50931">
    <property type="entry name" value="HTH_LYSR"/>
    <property type="match status" value="1"/>
</dbReference>
<comment type="caution">
    <text evidence="6">The sequence shown here is derived from an EMBL/GenBank/DDBJ whole genome shotgun (WGS) entry which is preliminary data.</text>
</comment>
<sequence length="338" mass="37801">MARNSIFPRSVHYLLAVAEHQSFTRAAEALYVSQPSLSQQIKQLEDLLNIQLLDRTGRHVKLTPAGEVYLHHARRALKELDEAKRAIHELKDLSRGHLRIAMTPITDYLAIPLLVQFHARYPGITVNTIEMPQNDMKDALVGDHVDIGIAFSSTLTTEGYPGITDSQTLFNETLSITFGKHHPLAGKKGPLSKHALEQEPLVLFNTNYAVRSHIDQYCLEHGITPHIAVEATSLSVIIEMIRLGNIATILPDTIACHQHGLESIAILPELPHHTISLINRKDMNKSPACQAFEELAAEWSAARCQIKPRHRIRPCPLTDSCATDESKMETDEAWHEEA</sequence>
<dbReference type="EMBL" id="SOQX01000001">
    <property type="protein sequence ID" value="TDY03650.1"/>
    <property type="molecule type" value="Genomic_DNA"/>
</dbReference>
<dbReference type="GO" id="GO:0003677">
    <property type="term" value="F:DNA binding"/>
    <property type="evidence" value="ECO:0007669"/>
    <property type="project" value="UniProtKB-KW"/>
</dbReference>
<evidence type="ECO:0000256" key="2">
    <source>
        <dbReference type="ARBA" id="ARBA00023015"/>
    </source>
</evidence>
<dbReference type="Proteomes" id="UP000294914">
    <property type="component" value="Unassembled WGS sequence"/>
</dbReference>
<dbReference type="GO" id="GO:0005829">
    <property type="term" value="C:cytosol"/>
    <property type="evidence" value="ECO:0007669"/>
    <property type="project" value="TreeGrafter"/>
</dbReference>
<dbReference type="InterPro" id="IPR050950">
    <property type="entry name" value="HTH-type_LysR_regulators"/>
</dbReference>
<keyword evidence="3" id="KW-0238">DNA-binding</keyword>
<dbReference type="InterPro" id="IPR005119">
    <property type="entry name" value="LysR_subst-bd"/>
</dbReference>
<evidence type="ECO:0000256" key="4">
    <source>
        <dbReference type="ARBA" id="ARBA00023163"/>
    </source>
</evidence>
<name>A0A4R8IVX7_9GAMM</name>
<dbReference type="NCBIfam" id="NF008416">
    <property type="entry name" value="PRK11242.1"/>
    <property type="match status" value="1"/>
</dbReference>
<keyword evidence="7" id="KW-1185">Reference proteome</keyword>
<dbReference type="FunFam" id="1.10.10.10:FF:000001">
    <property type="entry name" value="LysR family transcriptional regulator"/>
    <property type="match status" value="1"/>
</dbReference>
<evidence type="ECO:0000256" key="3">
    <source>
        <dbReference type="ARBA" id="ARBA00023125"/>
    </source>
</evidence>
<dbReference type="Gene3D" id="3.40.190.290">
    <property type="match status" value="1"/>
</dbReference>
<dbReference type="Gene3D" id="1.10.10.10">
    <property type="entry name" value="Winged helix-like DNA-binding domain superfamily/Winged helix DNA-binding domain"/>
    <property type="match status" value="1"/>
</dbReference>
<dbReference type="AlphaFoldDB" id="A0A4R8IVX7"/>
<dbReference type="PRINTS" id="PR00039">
    <property type="entry name" value="HTHLYSR"/>
</dbReference>
<dbReference type="InterPro" id="IPR036388">
    <property type="entry name" value="WH-like_DNA-bd_sf"/>
</dbReference>
<protein>
    <submittedName>
        <fullName evidence="6">LysR family cyn operon transcriptional activator</fullName>
    </submittedName>
</protein>
<dbReference type="InterPro" id="IPR036390">
    <property type="entry name" value="WH_DNA-bd_sf"/>
</dbReference>